<accession>A0A8V0ZYE0</accession>
<dbReference type="GO" id="GO:0004252">
    <property type="term" value="F:serine-type endopeptidase activity"/>
    <property type="evidence" value="ECO:0007669"/>
    <property type="project" value="InterPro"/>
</dbReference>
<protein>
    <recommendedName>
        <fullName evidence="1">Peptidase S1 domain-containing protein</fullName>
    </recommendedName>
</protein>
<dbReference type="Ensembl" id="ENSGALT00010058185.1">
    <property type="protein sequence ID" value="ENSGALP00010035341.1"/>
    <property type="gene ID" value="ENSGALG00010023877.1"/>
</dbReference>
<dbReference type="InterPro" id="IPR001254">
    <property type="entry name" value="Trypsin_dom"/>
</dbReference>
<proteinExistence type="predicted"/>
<dbReference type="GeneTree" id="ENSGT01070000257311"/>
<organism evidence="2 3">
    <name type="scientific">Gallus gallus</name>
    <name type="common">Chicken</name>
    <dbReference type="NCBI Taxonomy" id="9031"/>
    <lineage>
        <taxon>Eukaryota</taxon>
        <taxon>Metazoa</taxon>
        <taxon>Chordata</taxon>
        <taxon>Craniata</taxon>
        <taxon>Vertebrata</taxon>
        <taxon>Euteleostomi</taxon>
        <taxon>Archelosauria</taxon>
        <taxon>Archosauria</taxon>
        <taxon>Dinosauria</taxon>
        <taxon>Saurischia</taxon>
        <taxon>Theropoda</taxon>
        <taxon>Coelurosauria</taxon>
        <taxon>Aves</taxon>
        <taxon>Neognathae</taxon>
        <taxon>Galloanserae</taxon>
        <taxon>Galliformes</taxon>
        <taxon>Phasianidae</taxon>
        <taxon>Phasianinae</taxon>
        <taxon>Gallus</taxon>
    </lineage>
</organism>
<feature type="domain" description="Peptidase S1" evidence="1">
    <location>
        <begin position="45"/>
        <end position="78"/>
    </location>
</feature>
<dbReference type="InterPro" id="IPR043504">
    <property type="entry name" value="Peptidase_S1_PA_chymotrypsin"/>
</dbReference>
<evidence type="ECO:0000259" key="1">
    <source>
        <dbReference type="Pfam" id="PF00089"/>
    </source>
</evidence>
<evidence type="ECO:0000313" key="2">
    <source>
        <dbReference type="Ensembl" id="ENSGALP00010035341.1"/>
    </source>
</evidence>
<dbReference type="GO" id="GO:0006508">
    <property type="term" value="P:proteolysis"/>
    <property type="evidence" value="ECO:0007669"/>
    <property type="project" value="InterPro"/>
</dbReference>
<dbReference type="Gene3D" id="2.40.10.10">
    <property type="entry name" value="Trypsin-like serine proteases"/>
    <property type="match status" value="1"/>
</dbReference>
<dbReference type="AlphaFoldDB" id="A0A8V0ZYE0"/>
<dbReference type="FunCoup" id="A0A8V0ZYE0">
    <property type="interactions" value="101"/>
</dbReference>
<dbReference type="InterPro" id="IPR009003">
    <property type="entry name" value="Peptidase_S1_PA"/>
</dbReference>
<sequence>MVCQSKFNQLILATGPRSSLCQMLTYAISYFAVAFPISDEDDDKIVGGYSCARSAAPYQVSLNSGCHFCGGCLISHTQLLHQHSSSAYQLCDRWNNVPDLWMGQHTQQWL</sequence>
<name>A0A8V0ZYE0_CHICK</name>
<reference evidence="2" key="2">
    <citation type="submission" date="2025-08" db="UniProtKB">
        <authorList>
            <consortium name="Ensembl"/>
        </authorList>
    </citation>
    <scope>IDENTIFICATION</scope>
    <source>
        <strain evidence="2">broiler</strain>
    </source>
</reference>
<evidence type="ECO:0000313" key="3">
    <source>
        <dbReference type="Proteomes" id="UP000000539"/>
    </source>
</evidence>
<dbReference type="SUPFAM" id="SSF50494">
    <property type="entry name" value="Trypsin-like serine proteases"/>
    <property type="match status" value="1"/>
</dbReference>
<keyword evidence="3" id="KW-1185">Reference proteome</keyword>
<reference evidence="2" key="1">
    <citation type="submission" date="2020-11" db="EMBL/GenBank/DDBJ databases">
        <title>Gallus gallus (Chicken) genome, bGalGal1, GRCg7b, maternal haplotype autosomes + Z &amp; W.</title>
        <authorList>
            <person name="Warren W."/>
            <person name="Formenti G."/>
            <person name="Fedrigo O."/>
            <person name="Haase B."/>
            <person name="Mountcastle J."/>
            <person name="Balacco J."/>
            <person name="Tracey A."/>
            <person name="Schneider V."/>
            <person name="Okimoto R."/>
            <person name="Cheng H."/>
            <person name="Hawken R."/>
            <person name="Howe K."/>
            <person name="Jarvis E.D."/>
        </authorList>
    </citation>
    <scope>NUCLEOTIDE SEQUENCE [LARGE SCALE GENOMIC DNA]</scope>
    <source>
        <strain evidence="2">Broiler</strain>
    </source>
</reference>
<dbReference type="Pfam" id="PF00089">
    <property type="entry name" value="Trypsin"/>
    <property type="match status" value="1"/>
</dbReference>
<dbReference type="Proteomes" id="UP000000539">
    <property type="component" value="Chromosome 1"/>
</dbReference>
<reference evidence="2" key="3">
    <citation type="submission" date="2025-09" db="UniProtKB">
        <authorList>
            <consortium name="Ensembl"/>
        </authorList>
    </citation>
    <scope>IDENTIFICATION</scope>
    <source>
        <strain evidence="2">broiler</strain>
    </source>
</reference>